<sequence length="389" mass="42519">MLKENATLSPTSYSSWNAFVSWVIAKFLPFFVILTILVFIHEMGHFLVARRNGVKVTVFSIGFGPELFGWTDRHQTRWRFSLVPLGGYVKMLGDADPSSGRSADDGLSEEEKTQTLHSKTPLQRMAVAVAGPAANMIFAVVALWALIAIKGVPFLEPVIGKVEPGMLAEKSGLMVGDKIVKVDDASIEDFHQLRHAITQSTGKDAVFQIERAGAQLTKTVSFYETDTATQEKKTIARLGIAPGEPHYVRHNPLMAAFYGLSLCWDLTVETINSLSRLVTGKSGSGELGGILSIGDMAAQSTKNGISSVIWLMALLSINLGLINLLPIPVLDGGHILLAGLEMVRGKPLSVKAQEYIFLAGFLVVAAVMLYATWNDLLRYKVFHIIKSWF</sequence>
<evidence type="ECO:0000256" key="9">
    <source>
        <dbReference type="ARBA" id="ARBA00023049"/>
    </source>
</evidence>
<protein>
    <recommendedName>
        <fullName evidence="11">Zinc metalloprotease</fullName>
        <ecNumber evidence="11">3.4.24.-</ecNumber>
    </recommendedName>
</protein>
<feature type="transmembrane region" description="Helical" evidence="11">
    <location>
        <begin position="52"/>
        <end position="71"/>
    </location>
</feature>
<dbReference type="PANTHER" id="PTHR42837:SF2">
    <property type="entry name" value="MEMBRANE METALLOPROTEASE ARASP2, CHLOROPLASTIC-RELATED"/>
    <property type="match status" value="1"/>
</dbReference>
<keyword evidence="15" id="KW-1185">Reference proteome</keyword>
<evidence type="ECO:0000313" key="14">
    <source>
        <dbReference type="EMBL" id="RZI45751.1"/>
    </source>
</evidence>
<keyword evidence="4 14" id="KW-0645">Protease</keyword>
<dbReference type="InterPro" id="IPR008915">
    <property type="entry name" value="Peptidase_M50"/>
</dbReference>
<keyword evidence="5 11" id="KW-0812">Transmembrane</keyword>
<comment type="similarity">
    <text evidence="3 11">Belongs to the peptidase M50B family.</text>
</comment>
<accession>A0A4Q7DFZ6</accession>
<reference evidence="14 15" key="1">
    <citation type="submission" date="2018-10" db="EMBL/GenBank/DDBJ databases">
        <title>An updated phylogeny of the Alphaproteobacteria reveals that the parasitic Rickettsiales and Holosporales have independent origins.</title>
        <authorList>
            <person name="Munoz-Gomez S.A."/>
            <person name="Hess S."/>
            <person name="Burger G."/>
            <person name="Lang B.F."/>
            <person name="Susko E."/>
            <person name="Slamovits C.H."/>
            <person name="Roger A.J."/>
        </authorList>
    </citation>
    <scope>NUCLEOTIDE SEQUENCE [LARGE SCALE GENOMIC DNA]</scope>
    <source>
        <strain evidence="14">HOLO01</strain>
    </source>
</reference>
<dbReference type="GO" id="GO:0016020">
    <property type="term" value="C:membrane"/>
    <property type="evidence" value="ECO:0007669"/>
    <property type="project" value="UniProtKB-SubCell"/>
</dbReference>
<dbReference type="InterPro" id="IPR001478">
    <property type="entry name" value="PDZ"/>
</dbReference>
<dbReference type="Pfam" id="PF17820">
    <property type="entry name" value="PDZ_6"/>
    <property type="match status" value="1"/>
</dbReference>
<feature type="domain" description="PDZ" evidence="13">
    <location>
        <begin position="158"/>
        <end position="224"/>
    </location>
</feature>
<evidence type="ECO:0000256" key="1">
    <source>
        <dbReference type="ARBA" id="ARBA00001947"/>
    </source>
</evidence>
<gene>
    <name evidence="14" type="primary">rseP</name>
    <name evidence="14" type="ORF">EQU50_06520</name>
</gene>
<dbReference type="EMBL" id="SCFB01000007">
    <property type="protein sequence ID" value="RZI45751.1"/>
    <property type="molecule type" value="Genomic_DNA"/>
</dbReference>
<feature type="region of interest" description="Disordered" evidence="12">
    <location>
        <begin position="96"/>
        <end position="118"/>
    </location>
</feature>
<evidence type="ECO:0000256" key="2">
    <source>
        <dbReference type="ARBA" id="ARBA00004141"/>
    </source>
</evidence>
<dbReference type="AlphaFoldDB" id="A0A4Q7DFZ6"/>
<evidence type="ECO:0000256" key="3">
    <source>
        <dbReference type="ARBA" id="ARBA00007931"/>
    </source>
</evidence>
<dbReference type="GO" id="GO:0004222">
    <property type="term" value="F:metalloendopeptidase activity"/>
    <property type="evidence" value="ECO:0007669"/>
    <property type="project" value="InterPro"/>
</dbReference>
<evidence type="ECO:0000256" key="4">
    <source>
        <dbReference type="ARBA" id="ARBA00022670"/>
    </source>
</evidence>
<keyword evidence="11" id="KW-0479">Metal-binding</keyword>
<feature type="transmembrane region" description="Helical" evidence="11">
    <location>
        <begin position="308"/>
        <end position="327"/>
    </location>
</feature>
<dbReference type="Gene3D" id="2.30.42.10">
    <property type="match status" value="1"/>
</dbReference>
<dbReference type="CDD" id="cd23081">
    <property type="entry name" value="cpPDZ_EcRseP-like"/>
    <property type="match status" value="1"/>
</dbReference>
<evidence type="ECO:0000256" key="11">
    <source>
        <dbReference type="RuleBase" id="RU362031"/>
    </source>
</evidence>
<evidence type="ECO:0000313" key="15">
    <source>
        <dbReference type="Proteomes" id="UP000293550"/>
    </source>
</evidence>
<feature type="transmembrane region" description="Helical" evidence="11">
    <location>
        <begin position="20"/>
        <end position="40"/>
    </location>
</feature>
<keyword evidence="9 11" id="KW-0482">Metalloprotease</keyword>
<evidence type="ECO:0000256" key="8">
    <source>
        <dbReference type="ARBA" id="ARBA00022989"/>
    </source>
</evidence>
<evidence type="ECO:0000256" key="5">
    <source>
        <dbReference type="ARBA" id="ARBA00022692"/>
    </source>
</evidence>
<dbReference type="CDD" id="cd06163">
    <property type="entry name" value="S2P-M50_PDZ_RseP-like"/>
    <property type="match status" value="1"/>
</dbReference>
<keyword evidence="6 11" id="KW-0378">Hydrolase</keyword>
<evidence type="ECO:0000256" key="12">
    <source>
        <dbReference type="SAM" id="MobiDB-lite"/>
    </source>
</evidence>
<dbReference type="SMART" id="SM00228">
    <property type="entry name" value="PDZ"/>
    <property type="match status" value="1"/>
</dbReference>
<dbReference type="RefSeq" id="WP_130154327.1">
    <property type="nucleotide sequence ID" value="NZ_SCFB01000007.1"/>
</dbReference>
<dbReference type="InterPro" id="IPR041489">
    <property type="entry name" value="PDZ_6"/>
</dbReference>
<evidence type="ECO:0000256" key="10">
    <source>
        <dbReference type="ARBA" id="ARBA00023136"/>
    </source>
</evidence>
<dbReference type="GO" id="GO:0006508">
    <property type="term" value="P:proteolysis"/>
    <property type="evidence" value="ECO:0007669"/>
    <property type="project" value="UniProtKB-KW"/>
</dbReference>
<dbReference type="NCBIfam" id="TIGR00054">
    <property type="entry name" value="RIP metalloprotease RseP"/>
    <property type="match status" value="1"/>
</dbReference>
<dbReference type="EC" id="3.4.24.-" evidence="11"/>
<feature type="transmembrane region" description="Helical" evidence="11">
    <location>
        <begin position="355"/>
        <end position="373"/>
    </location>
</feature>
<dbReference type="PROSITE" id="PS50106">
    <property type="entry name" value="PDZ"/>
    <property type="match status" value="1"/>
</dbReference>
<dbReference type="SUPFAM" id="SSF50156">
    <property type="entry name" value="PDZ domain-like"/>
    <property type="match status" value="1"/>
</dbReference>
<dbReference type="InterPro" id="IPR004387">
    <property type="entry name" value="Pept_M50_Zn"/>
</dbReference>
<dbReference type="GO" id="GO:0046872">
    <property type="term" value="F:metal ion binding"/>
    <property type="evidence" value="ECO:0007669"/>
    <property type="project" value="UniProtKB-KW"/>
</dbReference>
<name>A0A4Q7DFZ6_9PROT</name>
<organism evidence="14 15">
    <name type="scientific">Candidatus Finniella inopinata</name>
    <dbReference type="NCBI Taxonomy" id="1696036"/>
    <lineage>
        <taxon>Bacteria</taxon>
        <taxon>Pseudomonadati</taxon>
        <taxon>Pseudomonadota</taxon>
        <taxon>Alphaproteobacteria</taxon>
        <taxon>Holosporales</taxon>
        <taxon>Candidatus Paracaedibacteraceae</taxon>
        <taxon>Candidatus Finniella</taxon>
    </lineage>
</organism>
<keyword evidence="7 11" id="KW-0862">Zinc</keyword>
<dbReference type="Pfam" id="PF02163">
    <property type="entry name" value="Peptidase_M50"/>
    <property type="match status" value="1"/>
</dbReference>
<dbReference type="InterPro" id="IPR036034">
    <property type="entry name" value="PDZ_sf"/>
</dbReference>
<feature type="transmembrane region" description="Helical" evidence="11">
    <location>
        <begin position="125"/>
        <end position="147"/>
    </location>
</feature>
<comment type="cofactor">
    <cofactor evidence="1 11">
        <name>Zn(2+)</name>
        <dbReference type="ChEBI" id="CHEBI:29105"/>
    </cofactor>
</comment>
<dbReference type="PANTHER" id="PTHR42837">
    <property type="entry name" value="REGULATOR OF SIGMA-E PROTEASE RSEP"/>
    <property type="match status" value="1"/>
</dbReference>
<dbReference type="OrthoDB" id="9782003at2"/>
<evidence type="ECO:0000256" key="6">
    <source>
        <dbReference type="ARBA" id="ARBA00022801"/>
    </source>
</evidence>
<comment type="caution">
    <text evidence="14">The sequence shown here is derived from an EMBL/GenBank/DDBJ whole genome shotgun (WGS) entry which is preliminary data.</text>
</comment>
<keyword evidence="8 11" id="KW-1133">Transmembrane helix</keyword>
<comment type="subcellular location">
    <subcellularLocation>
        <location evidence="2">Membrane</location>
        <topology evidence="2">Multi-pass membrane protein</topology>
    </subcellularLocation>
</comment>
<proteinExistence type="inferred from homology"/>
<dbReference type="Proteomes" id="UP000293550">
    <property type="component" value="Unassembled WGS sequence"/>
</dbReference>
<evidence type="ECO:0000256" key="7">
    <source>
        <dbReference type="ARBA" id="ARBA00022833"/>
    </source>
</evidence>
<keyword evidence="10 11" id="KW-0472">Membrane</keyword>
<evidence type="ECO:0000259" key="13">
    <source>
        <dbReference type="PROSITE" id="PS50106"/>
    </source>
</evidence>